<keyword evidence="4 9" id="KW-0547">Nucleotide-binding</keyword>
<feature type="binding site" evidence="9">
    <location>
        <begin position="74"/>
        <end position="76"/>
    </location>
    <ligand>
        <name>GTP</name>
        <dbReference type="ChEBI" id="CHEBI:37565"/>
    </ligand>
</feature>
<comment type="function">
    <text evidence="11">Plays an important role in the de novo pathway of purine nucleotide biosynthesis.</text>
</comment>
<evidence type="ECO:0000256" key="1">
    <source>
        <dbReference type="ARBA" id="ARBA00011738"/>
    </source>
</evidence>
<evidence type="ECO:0000256" key="8">
    <source>
        <dbReference type="ARBA" id="ARBA00050432"/>
    </source>
</evidence>
<dbReference type="Gene3D" id="1.10.300.10">
    <property type="entry name" value="Adenylosuccinate Synthetase, subunit A, domain 2"/>
    <property type="match status" value="1"/>
</dbReference>
<protein>
    <recommendedName>
        <fullName evidence="9 11">Adenylosuccinate synthetase</fullName>
        <shortName evidence="9">AMPSase</shortName>
        <shortName evidence="9">AdSS</shortName>
        <ecNumber evidence="9 11">6.3.4.4</ecNumber>
    </recommendedName>
    <alternativeName>
        <fullName evidence="9">IMP--aspartate ligase</fullName>
    </alternativeName>
</protein>
<dbReference type="CDD" id="cd03108">
    <property type="entry name" value="AdSS"/>
    <property type="match status" value="1"/>
</dbReference>
<comment type="catalytic activity">
    <reaction evidence="8 9 11">
        <text>IMP + L-aspartate + GTP = N(6)-(1,2-dicarboxyethyl)-AMP + GDP + phosphate + 2 H(+)</text>
        <dbReference type="Rhea" id="RHEA:15753"/>
        <dbReference type="ChEBI" id="CHEBI:15378"/>
        <dbReference type="ChEBI" id="CHEBI:29991"/>
        <dbReference type="ChEBI" id="CHEBI:37565"/>
        <dbReference type="ChEBI" id="CHEBI:43474"/>
        <dbReference type="ChEBI" id="CHEBI:57567"/>
        <dbReference type="ChEBI" id="CHEBI:58053"/>
        <dbReference type="ChEBI" id="CHEBI:58189"/>
        <dbReference type="EC" id="6.3.4.4"/>
    </reaction>
</comment>
<feature type="binding site" evidence="9">
    <location>
        <begin position="330"/>
        <end position="336"/>
    </location>
    <ligand>
        <name>substrate</name>
    </ligand>
</feature>
<dbReference type="GO" id="GO:0005525">
    <property type="term" value="F:GTP binding"/>
    <property type="evidence" value="ECO:0007669"/>
    <property type="project" value="UniProtKB-UniRule"/>
</dbReference>
<evidence type="ECO:0000256" key="11">
    <source>
        <dbReference type="RuleBase" id="RU000520"/>
    </source>
</evidence>
<dbReference type="InterPro" id="IPR001114">
    <property type="entry name" value="Adenylosuccinate_synthetase"/>
</dbReference>
<evidence type="ECO:0000313" key="13">
    <source>
        <dbReference type="EMBL" id="CEM06454.1"/>
    </source>
</evidence>
<dbReference type="PhylomeDB" id="A0A0G4F334"/>
<dbReference type="InterPro" id="IPR027417">
    <property type="entry name" value="P-loop_NTPase"/>
</dbReference>
<evidence type="ECO:0000256" key="10">
    <source>
        <dbReference type="PROSITE-ProRule" id="PRU10134"/>
    </source>
</evidence>
<dbReference type="Pfam" id="PF00709">
    <property type="entry name" value="Adenylsucc_synt"/>
    <property type="match status" value="1"/>
</dbReference>
<feature type="binding site" evidence="9">
    <location>
        <position position="179"/>
    </location>
    <ligand>
        <name>IMP</name>
        <dbReference type="ChEBI" id="CHEBI:58053"/>
        <note>ligand shared between dimeric partners</note>
    </ligand>
</feature>
<dbReference type="FunFam" id="3.90.170.10:FF:000001">
    <property type="entry name" value="Adenylosuccinate synthetase"/>
    <property type="match status" value="1"/>
</dbReference>
<dbReference type="HAMAP" id="MF_00011">
    <property type="entry name" value="Adenylosucc_synth"/>
    <property type="match status" value="1"/>
</dbReference>
<organism evidence="13 14">
    <name type="scientific">Vitrella brassicaformis (strain CCMP3155)</name>
    <dbReference type="NCBI Taxonomy" id="1169540"/>
    <lineage>
        <taxon>Eukaryota</taxon>
        <taxon>Sar</taxon>
        <taxon>Alveolata</taxon>
        <taxon>Colpodellida</taxon>
        <taxon>Vitrellaceae</taxon>
        <taxon>Vitrella</taxon>
    </lineage>
</organism>
<accession>A0A0G4F334</accession>
<proteinExistence type="inferred from homology"/>
<dbReference type="AlphaFoldDB" id="A0A0G4F334"/>
<dbReference type="GO" id="GO:0005737">
    <property type="term" value="C:cytoplasm"/>
    <property type="evidence" value="ECO:0007669"/>
    <property type="project" value="UniProtKB-SubCell"/>
</dbReference>
<feature type="binding site" evidence="9">
    <location>
        <position position="270"/>
    </location>
    <ligand>
        <name>IMP</name>
        <dbReference type="ChEBI" id="CHEBI:58053"/>
    </ligand>
</feature>
<feature type="active site" evidence="10">
    <location>
        <position position="176"/>
    </location>
</feature>
<dbReference type="InterPro" id="IPR042110">
    <property type="entry name" value="Adenylosuccinate_synth_dom2"/>
</dbReference>
<evidence type="ECO:0000313" key="14">
    <source>
        <dbReference type="Proteomes" id="UP000041254"/>
    </source>
</evidence>
<dbReference type="InterPro" id="IPR042111">
    <property type="entry name" value="Adenylosuccinate_synth_dom3"/>
</dbReference>
<dbReference type="Proteomes" id="UP000041254">
    <property type="component" value="Unassembled WGS sequence"/>
</dbReference>
<reference evidence="13 14" key="1">
    <citation type="submission" date="2014-11" db="EMBL/GenBank/DDBJ databases">
        <authorList>
            <person name="Zhu J."/>
            <person name="Qi W."/>
            <person name="Song R."/>
        </authorList>
    </citation>
    <scope>NUCLEOTIDE SEQUENCE [LARGE SCALE GENOMIC DNA]</scope>
</reference>
<keyword evidence="3 9" id="KW-0479">Metal-binding</keyword>
<dbReference type="STRING" id="1169540.A0A0G4F334"/>
<feature type="binding site" evidence="9">
    <location>
        <begin position="46"/>
        <end position="52"/>
    </location>
    <ligand>
        <name>GTP</name>
        <dbReference type="ChEBI" id="CHEBI:37565"/>
    </ligand>
</feature>
<dbReference type="Gene3D" id="3.40.440.10">
    <property type="entry name" value="Adenylosuccinate Synthetase, subunit A, domain 1"/>
    <property type="match status" value="1"/>
</dbReference>
<dbReference type="FunFam" id="1.10.300.10:FF:000002">
    <property type="entry name" value="Adenylosuccinate synthetase, chloroplastic"/>
    <property type="match status" value="1"/>
</dbReference>
<dbReference type="NCBIfam" id="NF002223">
    <property type="entry name" value="PRK01117.1"/>
    <property type="match status" value="1"/>
</dbReference>
<comment type="subunit">
    <text evidence="1 9">Homodimer.</text>
</comment>
<dbReference type="OrthoDB" id="10265645at2759"/>
<dbReference type="InterPro" id="IPR042109">
    <property type="entry name" value="Adenylosuccinate_synth_dom1"/>
</dbReference>
<dbReference type="UniPathway" id="UPA00075">
    <property type="reaction ID" value="UER00335"/>
</dbReference>
<dbReference type="SUPFAM" id="SSF52540">
    <property type="entry name" value="P-loop containing nucleoside triphosphate hydrolases"/>
    <property type="match status" value="1"/>
</dbReference>
<dbReference type="InParanoid" id="A0A0G4F334"/>
<dbReference type="Gene3D" id="3.90.170.10">
    <property type="entry name" value="Adenylosuccinate Synthetase, subunit A, domain 3"/>
    <property type="match status" value="1"/>
</dbReference>
<evidence type="ECO:0000256" key="3">
    <source>
        <dbReference type="ARBA" id="ARBA00022723"/>
    </source>
</evidence>
<dbReference type="OMA" id="FHHAKPI"/>
<name>A0A0G4F334_VITBC</name>
<feature type="binding site" evidence="9">
    <location>
        <position position="74"/>
    </location>
    <ligand>
        <name>Mg(2+)</name>
        <dbReference type="ChEBI" id="CHEBI:18420"/>
    </ligand>
</feature>
<evidence type="ECO:0000256" key="7">
    <source>
        <dbReference type="ARBA" id="ARBA00023134"/>
    </source>
</evidence>
<sequence>MTSLEKDSSPQSLTEPEEVRRDAPRRRVSLSGMANHVVAVLGAQWGDEGKGKLVDILARDAHVCARFNGGSNAGHTLHVEGKKYALHLLPCGLLYSGVKNLIGNGVVVHLKTLLEELEQLKDSDPQAITRLFISNRAQLLFDFHQTVDGLYEAEKTKDGNQIGTTKKGIGPCYSNKAARSGVRVGDLLYWDTFVERYTRLLNEYKKRFSFEHDAEEELARHKKYLETIKGQITDSVYFMKESLDRGEKVLVEGANATMLDIDFGTYPFVTSSSTVAGGICIGLGIPPTQIDCCIGVVKAYTTRVGSGPFPTELHDEIGKHLQEVGSEFGTTTGRRRRCGWLDMVMLRYSQCMNGFHSVNLTKLDVLTGIDQLKIAVAYKLPDGTVLPEGYFPAVLEELASVEVVYETMSGWTEDISQMTTFDQLPKAAQDYVVRIETLMKVPISWVGVGPDRLNTIRLRP</sequence>
<dbReference type="PROSITE" id="PS00513">
    <property type="entry name" value="ADENYLOSUCCIN_SYN_2"/>
    <property type="match status" value="1"/>
</dbReference>
<keyword evidence="7 9" id="KW-0342">GTP-binding</keyword>
<feature type="binding site" evidence="9">
    <location>
        <position position="47"/>
    </location>
    <ligand>
        <name>Mg(2+)</name>
        <dbReference type="ChEBI" id="CHEBI:18420"/>
    </ligand>
</feature>
<dbReference type="GO" id="GO:0004019">
    <property type="term" value="F:adenylosuccinate synthase activity"/>
    <property type="evidence" value="ECO:0007669"/>
    <property type="project" value="UniProtKB-UniRule"/>
</dbReference>
<dbReference type="GO" id="GO:0000287">
    <property type="term" value="F:magnesium ion binding"/>
    <property type="evidence" value="ECO:0007669"/>
    <property type="project" value="UniProtKB-UniRule"/>
</dbReference>
<dbReference type="GO" id="GO:0044208">
    <property type="term" value="P:'de novo' AMP biosynthetic process"/>
    <property type="evidence" value="ECO:0007669"/>
    <property type="project" value="UniProtKB-UniRule"/>
</dbReference>
<feature type="binding site" evidence="9">
    <location>
        <position position="334"/>
    </location>
    <ligand>
        <name>IMP</name>
        <dbReference type="ChEBI" id="CHEBI:58053"/>
    </ligand>
</feature>
<feature type="binding site" evidence="9">
    <location>
        <position position="165"/>
    </location>
    <ligand>
        <name>IMP</name>
        <dbReference type="ChEBI" id="CHEBI:58053"/>
    </ligand>
</feature>
<feature type="active site" description="Proton donor" evidence="9">
    <location>
        <position position="75"/>
    </location>
</feature>
<feature type="binding site" evidence="9">
    <location>
        <begin position="47"/>
        <end position="50"/>
    </location>
    <ligand>
        <name>IMP</name>
        <dbReference type="ChEBI" id="CHEBI:58053"/>
    </ligand>
</feature>
<comment type="similarity">
    <text evidence="9 11">Belongs to the adenylosuccinate synthetase family.</text>
</comment>
<keyword evidence="14" id="KW-1185">Reference proteome</keyword>
<dbReference type="InterPro" id="IPR018220">
    <property type="entry name" value="Adenylosuccin_syn_GTP-bd"/>
</dbReference>
<dbReference type="FunCoup" id="A0A0G4F334">
    <property type="interactions" value="337"/>
</dbReference>
<feature type="binding site" evidence="9">
    <location>
        <begin position="447"/>
        <end position="449"/>
    </location>
    <ligand>
        <name>GTP</name>
        <dbReference type="ChEBI" id="CHEBI:37565"/>
    </ligand>
</feature>
<keyword evidence="5 9" id="KW-0658">Purine biosynthesis</keyword>
<evidence type="ECO:0000256" key="9">
    <source>
        <dbReference type="HAMAP-Rule" id="MF_03125"/>
    </source>
</evidence>
<dbReference type="NCBIfam" id="TIGR00184">
    <property type="entry name" value="purA"/>
    <property type="match status" value="1"/>
</dbReference>
<dbReference type="InterPro" id="IPR033128">
    <property type="entry name" value="Adenylosuccin_syn_Lys_AS"/>
</dbReference>
<dbReference type="PROSITE" id="PS01266">
    <property type="entry name" value="ADENYLOSUCCIN_SYN_1"/>
    <property type="match status" value="1"/>
</dbReference>
<comment type="function">
    <text evidence="9">Plays an important role in the de novo pathway and in the salvage pathway of purine nucleotide biosynthesis. Catalyzes the first commited step in the biosynthesis of AMP from IMP.</text>
</comment>
<feature type="active site" description="Proton acceptor" evidence="9">
    <location>
        <position position="47"/>
    </location>
</feature>
<dbReference type="GO" id="GO:0046040">
    <property type="term" value="P:IMP metabolic process"/>
    <property type="evidence" value="ECO:0007669"/>
    <property type="project" value="TreeGrafter"/>
</dbReference>
<comment type="pathway">
    <text evidence="9 11">Purine metabolism; AMP biosynthesis via de novo pathway; AMP from IMP: step 1/2.</text>
</comment>
<keyword evidence="2 9" id="KW-0436">Ligase</keyword>
<dbReference type="EMBL" id="CDMY01000366">
    <property type="protein sequence ID" value="CEM06454.1"/>
    <property type="molecule type" value="Genomic_DNA"/>
</dbReference>
<evidence type="ECO:0000256" key="12">
    <source>
        <dbReference type="SAM" id="MobiDB-lite"/>
    </source>
</evidence>
<feature type="binding site" evidence="9">
    <location>
        <begin position="72"/>
        <end position="75"/>
    </location>
    <ligand>
        <name>IMP</name>
        <dbReference type="ChEBI" id="CHEBI:58053"/>
    </ligand>
</feature>
<evidence type="ECO:0000256" key="6">
    <source>
        <dbReference type="ARBA" id="ARBA00022842"/>
    </source>
</evidence>
<evidence type="ECO:0000256" key="5">
    <source>
        <dbReference type="ARBA" id="ARBA00022755"/>
    </source>
</evidence>
<comment type="cofactor">
    <cofactor evidence="9">
        <name>Mg(2+)</name>
        <dbReference type="ChEBI" id="CHEBI:18420"/>
    </cofactor>
    <text evidence="9">Binds 1 Mg(2+) ion per subunit.</text>
</comment>
<feature type="binding site" evidence="9">
    <location>
        <position position="255"/>
    </location>
    <ligand>
        <name>IMP</name>
        <dbReference type="ChEBI" id="CHEBI:58053"/>
    </ligand>
</feature>
<feature type="binding site" evidence="9">
    <location>
        <position position="336"/>
    </location>
    <ligand>
        <name>GTP</name>
        <dbReference type="ChEBI" id="CHEBI:37565"/>
    </ligand>
</feature>
<feature type="region of interest" description="Disordered" evidence="12">
    <location>
        <begin position="1"/>
        <end position="24"/>
    </location>
</feature>
<dbReference type="EC" id="6.3.4.4" evidence="9 11"/>
<evidence type="ECO:0000256" key="4">
    <source>
        <dbReference type="ARBA" id="ARBA00022741"/>
    </source>
</evidence>
<dbReference type="SMART" id="SM00788">
    <property type="entry name" value="Adenylsucc_synt"/>
    <property type="match status" value="1"/>
</dbReference>
<dbReference type="PANTHER" id="PTHR11846:SF0">
    <property type="entry name" value="ADENYLOSUCCINATE SYNTHETASE"/>
    <property type="match status" value="1"/>
</dbReference>
<comment type="subcellular location">
    <subcellularLocation>
        <location evidence="9">Cytoplasm</location>
    </subcellularLocation>
</comment>
<keyword evidence="6 9" id="KW-0460">Magnesium</keyword>
<dbReference type="VEuPathDB" id="CryptoDB:Vbra_5651"/>
<evidence type="ECO:0000256" key="2">
    <source>
        <dbReference type="ARBA" id="ARBA00022598"/>
    </source>
</evidence>
<gene>
    <name evidence="13" type="ORF">Vbra_5651</name>
</gene>
<keyword evidence="9" id="KW-0963">Cytoplasm</keyword>
<dbReference type="PANTHER" id="PTHR11846">
    <property type="entry name" value="ADENYLOSUCCINATE SYNTHETASE"/>
    <property type="match status" value="1"/>
</dbReference>
<feature type="binding site" evidence="9">
    <location>
        <begin position="362"/>
        <end position="364"/>
    </location>
    <ligand>
        <name>GTP</name>
        <dbReference type="ChEBI" id="CHEBI:37565"/>
    </ligand>
</feature>